<dbReference type="InterPro" id="IPR057661">
    <property type="entry name" value="RsdA/BaiN/AoA(So)_Rossmann"/>
</dbReference>
<evidence type="ECO:0000259" key="4">
    <source>
        <dbReference type="Pfam" id="PF03486"/>
    </source>
</evidence>
<accession>A0A1H3VMG6</accession>
<keyword evidence="7" id="KW-1185">Reference proteome</keyword>
<sequence length="409" mass="46150">MSDQNFDVIIVGGGASGFFAAINLAKKKPDLKILILEKTKKFLNKVKISGGGRCNVTHAEFLPKELSKNYPRGEKELRGPFHRFMTGDMMAWLEERGVELKIEEDGRIFPTSDDSQTIIDCFLSEAHKYKVDYKTSQAVKSIEKINDSWSVKTTQENYSTEYLIIASGSSQQMWKLMRNLGHQIIEAVPSLFTFHIEDALLKGLQGLALPTEVKVYEGKHLVLSSDGDTLITHWGLSGPAILKLSAWGARDLNRLDYQFQLHVNWLPQHSAESLSNLLTAQQKDFPKKQMSTFSVENLPKRFWLKVLQKSKIEETQKWADLSRKNQTDLISVLLNSKLKVTGKSTFKDEFVTAGGVELKEIDFKTFESKLHPQLYIIGEALNIDAITGGFNFQNAWTSAYHVAEAIAES</sequence>
<dbReference type="RefSeq" id="WP_093238120.1">
    <property type="nucleotide sequence ID" value="NZ_FNQF01000001.1"/>
</dbReference>
<dbReference type="PRINTS" id="PR00411">
    <property type="entry name" value="PNDRDTASEI"/>
</dbReference>
<dbReference type="Gene3D" id="2.40.30.10">
    <property type="entry name" value="Translation factors"/>
    <property type="match status" value="1"/>
</dbReference>
<organism evidence="6 7">
    <name type="scientific">Psychroflexus halocasei</name>
    <dbReference type="NCBI Taxonomy" id="908615"/>
    <lineage>
        <taxon>Bacteria</taxon>
        <taxon>Pseudomonadati</taxon>
        <taxon>Bacteroidota</taxon>
        <taxon>Flavobacteriia</taxon>
        <taxon>Flavobacteriales</taxon>
        <taxon>Flavobacteriaceae</taxon>
        <taxon>Psychroflexus</taxon>
    </lineage>
</organism>
<dbReference type="Pfam" id="PF22780">
    <property type="entry name" value="HI0933_like_1st"/>
    <property type="match status" value="1"/>
</dbReference>
<dbReference type="PRINTS" id="PR00368">
    <property type="entry name" value="FADPNR"/>
</dbReference>
<dbReference type="Gene3D" id="1.10.8.260">
    <property type="entry name" value="HI0933 insert domain-like"/>
    <property type="match status" value="1"/>
</dbReference>
<evidence type="ECO:0000313" key="6">
    <source>
        <dbReference type="EMBL" id="SDZ76003.1"/>
    </source>
</evidence>
<gene>
    <name evidence="6" type="ORF">SAMN05421540_101188</name>
</gene>
<comment type="cofactor">
    <cofactor evidence="1">
        <name>FAD</name>
        <dbReference type="ChEBI" id="CHEBI:57692"/>
    </cofactor>
</comment>
<dbReference type="PANTHER" id="PTHR42887">
    <property type="entry name" value="OS12G0638800 PROTEIN"/>
    <property type="match status" value="1"/>
</dbReference>
<keyword evidence="2" id="KW-0285">Flavoprotein</keyword>
<dbReference type="Proteomes" id="UP000198820">
    <property type="component" value="Unassembled WGS sequence"/>
</dbReference>
<dbReference type="InterPro" id="IPR023166">
    <property type="entry name" value="BaiN-like_dom_sf"/>
</dbReference>
<dbReference type="SUPFAM" id="SSF51905">
    <property type="entry name" value="FAD/NAD(P)-binding domain"/>
    <property type="match status" value="1"/>
</dbReference>
<dbReference type="InterPro" id="IPR004792">
    <property type="entry name" value="BaiN-like"/>
</dbReference>
<evidence type="ECO:0000259" key="5">
    <source>
        <dbReference type="Pfam" id="PF22780"/>
    </source>
</evidence>
<evidence type="ECO:0000256" key="2">
    <source>
        <dbReference type="ARBA" id="ARBA00022630"/>
    </source>
</evidence>
<proteinExistence type="predicted"/>
<keyword evidence="3" id="KW-0274">FAD</keyword>
<dbReference type="InterPro" id="IPR036188">
    <property type="entry name" value="FAD/NAD-bd_sf"/>
</dbReference>
<protein>
    <recommendedName>
        <fullName evidence="8">Flavoprotein, HI0933 family</fullName>
    </recommendedName>
</protein>
<evidence type="ECO:0000256" key="3">
    <source>
        <dbReference type="ARBA" id="ARBA00022827"/>
    </source>
</evidence>
<name>A0A1H3VMG6_9FLAO</name>
<dbReference type="EMBL" id="FNQF01000001">
    <property type="protein sequence ID" value="SDZ76003.1"/>
    <property type="molecule type" value="Genomic_DNA"/>
</dbReference>
<evidence type="ECO:0000313" key="7">
    <source>
        <dbReference type="Proteomes" id="UP000198820"/>
    </source>
</evidence>
<feature type="domain" description="RsdA/BaiN/AoA(So)-like insert" evidence="5">
    <location>
        <begin position="188"/>
        <end position="351"/>
    </location>
</feature>
<dbReference type="Pfam" id="PF03486">
    <property type="entry name" value="HI0933_like"/>
    <property type="match status" value="1"/>
</dbReference>
<dbReference type="PANTHER" id="PTHR42887:SF2">
    <property type="entry name" value="OS12G0638800 PROTEIN"/>
    <property type="match status" value="1"/>
</dbReference>
<evidence type="ECO:0008006" key="8">
    <source>
        <dbReference type="Google" id="ProtNLM"/>
    </source>
</evidence>
<evidence type="ECO:0000256" key="1">
    <source>
        <dbReference type="ARBA" id="ARBA00001974"/>
    </source>
</evidence>
<dbReference type="Gene3D" id="3.50.50.60">
    <property type="entry name" value="FAD/NAD(P)-binding domain"/>
    <property type="match status" value="1"/>
</dbReference>
<dbReference type="AlphaFoldDB" id="A0A1H3VMG6"/>
<dbReference type="NCBIfam" id="TIGR00275">
    <property type="entry name" value="aminoacetone oxidase family FAD-binding enzyme"/>
    <property type="match status" value="1"/>
</dbReference>
<reference evidence="6 7" key="1">
    <citation type="submission" date="2016-10" db="EMBL/GenBank/DDBJ databases">
        <authorList>
            <person name="de Groot N.N."/>
        </authorList>
    </citation>
    <scope>NUCLEOTIDE SEQUENCE [LARGE SCALE GENOMIC DNA]</scope>
    <source>
        <strain evidence="6 7">DSM 23581</strain>
    </source>
</reference>
<dbReference type="SUPFAM" id="SSF160996">
    <property type="entry name" value="HI0933 insert domain-like"/>
    <property type="match status" value="1"/>
</dbReference>
<feature type="domain" description="RsdA/BaiN/AoA(So)-like Rossmann fold-like" evidence="4">
    <location>
        <begin position="7"/>
        <end position="404"/>
    </location>
</feature>
<dbReference type="InterPro" id="IPR055178">
    <property type="entry name" value="RsdA/BaiN/AoA(So)-like_dom"/>
</dbReference>